<accession>E8ZKI1</accession>
<dbReference type="AlphaFoldDB" id="E8ZKI1"/>
<proteinExistence type="predicted"/>
<keyword evidence="2" id="KW-1185">Reference proteome</keyword>
<dbReference type="EMBL" id="FR773153">
    <property type="protein sequence ID" value="CBY92147.1"/>
    <property type="molecule type" value="Genomic_DNA"/>
</dbReference>
<organism evidence="1 2">
    <name type="scientific">Mycoplasma haemofelis (strain Langford 1)</name>
    <name type="common">Haemobartonella felis</name>
    <dbReference type="NCBI Taxonomy" id="941640"/>
    <lineage>
        <taxon>Bacteria</taxon>
        <taxon>Bacillati</taxon>
        <taxon>Mycoplasmatota</taxon>
        <taxon>Mollicutes</taxon>
        <taxon>Mycoplasmataceae</taxon>
        <taxon>Mycoplasma</taxon>
    </lineage>
</organism>
<name>E8ZKI1_MYCHL</name>
<sequence length="219" mass="24647">MISKAAAIGTVGVASAGGVGAWYALSKDKEVISISKKIEVQGERFILSTSENTHDTQWGSLITSYTQILSSNPDKKPLIKEFSKQAPTQDSLKGWCKNQAKEDHEQKERFDSFREWCTKDNISQHIRTSTTLKRSPLTLGDSEWENKKTTYISSATSDNQITDAKGQKIDKTALKEVKDLQEWCFKNAKELHTDENSHTFKAYKEWCTKDIAVTTSSET</sequence>
<evidence type="ECO:0000313" key="2">
    <source>
        <dbReference type="Proteomes" id="UP000008637"/>
    </source>
</evidence>
<reference evidence="1 2" key="1">
    <citation type="journal article" date="2011" name="J. Bacteriol.">
        <title>Complete genome sequence of Mycoplasma haemofelis, a hemotropic mycoplasma.</title>
        <authorList>
            <person name="Barker E.N."/>
            <person name="Helps C.R."/>
            <person name="Peters I.R."/>
            <person name="Darby A.C."/>
            <person name="Radford A.D."/>
            <person name="Tasker S."/>
        </authorList>
    </citation>
    <scope>NUCLEOTIDE SEQUENCE [LARGE SCALE GENOMIC DNA]</scope>
    <source>
        <strain evidence="1 2">Langford 1</strain>
    </source>
</reference>
<protein>
    <submittedName>
        <fullName evidence="1">Uncharacterized protein</fullName>
    </submittedName>
</protein>
<evidence type="ECO:0000313" key="1">
    <source>
        <dbReference type="EMBL" id="CBY92147.1"/>
    </source>
</evidence>
<dbReference type="Proteomes" id="UP000008637">
    <property type="component" value="Chromosome"/>
</dbReference>
<dbReference type="KEGG" id="mha:HF1_01390"/>
<gene>
    <name evidence="1" type="ordered locus">HF1_01390</name>
</gene>
<dbReference type="HOGENOM" id="CLU_114919_1_0_14"/>